<comment type="caution">
    <text evidence="2">The sequence shown here is derived from an EMBL/GenBank/DDBJ whole genome shotgun (WGS) entry which is preliminary data.</text>
</comment>
<accession>A0A2P5EAA3</accession>
<keyword evidence="3" id="KW-1185">Reference proteome</keyword>
<organism evidence="2 3">
    <name type="scientific">Trema orientale</name>
    <name type="common">Charcoal tree</name>
    <name type="synonym">Celtis orientalis</name>
    <dbReference type="NCBI Taxonomy" id="63057"/>
    <lineage>
        <taxon>Eukaryota</taxon>
        <taxon>Viridiplantae</taxon>
        <taxon>Streptophyta</taxon>
        <taxon>Embryophyta</taxon>
        <taxon>Tracheophyta</taxon>
        <taxon>Spermatophyta</taxon>
        <taxon>Magnoliopsida</taxon>
        <taxon>eudicotyledons</taxon>
        <taxon>Gunneridae</taxon>
        <taxon>Pentapetalae</taxon>
        <taxon>rosids</taxon>
        <taxon>fabids</taxon>
        <taxon>Rosales</taxon>
        <taxon>Cannabaceae</taxon>
        <taxon>Trema</taxon>
    </lineage>
</organism>
<dbReference type="Proteomes" id="UP000237000">
    <property type="component" value="Unassembled WGS sequence"/>
</dbReference>
<protein>
    <recommendedName>
        <fullName evidence="4">Transmembrane protein</fullName>
    </recommendedName>
</protein>
<feature type="transmembrane region" description="Helical" evidence="1">
    <location>
        <begin position="73"/>
        <end position="105"/>
    </location>
</feature>
<evidence type="ECO:0008006" key="4">
    <source>
        <dbReference type="Google" id="ProtNLM"/>
    </source>
</evidence>
<dbReference type="InterPro" id="IPR053258">
    <property type="entry name" value="Ca-permeable_cation_channel"/>
</dbReference>
<feature type="transmembrane region" description="Helical" evidence="1">
    <location>
        <begin position="6"/>
        <end position="22"/>
    </location>
</feature>
<dbReference type="PANTHER" id="PTHR34115:SF13">
    <property type="entry name" value="RPB1A"/>
    <property type="match status" value="1"/>
</dbReference>
<name>A0A2P5EAA3_TREOI</name>
<keyword evidence="1" id="KW-1133">Transmembrane helix</keyword>
<dbReference type="PANTHER" id="PTHR34115">
    <property type="entry name" value="PROTEIN, PUTATIVE-RELATED"/>
    <property type="match status" value="1"/>
</dbReference>
<evidence type="ECO:0000313" key="3">
    <source>
        <dbReference type="Proteomes" id="UP000237000"/>
    </source>
</evidence>
<dbReference type="EMBL" id="JXTC01000195">
    <property type="protein sequence ID" value="PON82444.1"/>
    <property type="molecule type" value="Genomic_DNA"/>
</dbReference>
<dbReference type="AlphaFoldDB" id="A0A2P5EAA3"/>
<keyword evidence="1" id="KW-0812">Transmembrane</keyword>
<feature type="transmembrane region" description="Helical" evidence="1">
    <location>
        <begin position="34"/>
        <end position="53"/>
    </location>
</feature>
<keyword evidence="1" id="KW-0472">Membrane</keyword>
<reference evidence="3" key="1">
    <citation type="submission" date="2016-06" db="EMBL/GenBank/DDBJ databases">
        <title>Parallel loss of symbiosis genes in relatives of nitrogen-fixing non-legume Parasponia.</title>
        <authorList>
            <person name="Van Velzen R."/>
            <person name="Holmer R."/>
            <person name="Bu F."/>
            <person name="Rutten L."/>
            <person name="Van Zeijl A."/>
            <person name="Liu W."/>
            <person name="Santuari L."/>
            <person name="Cao Q."/>
            <person name="Sharma T."/>
            <person name="Shen D."/>
            <person name="Roswanjaya Y."/>
            <person name="Wardhani T."/>
            <person name="Kalhor M.S."/>
            <person name="Jansen J."/>
            <person name="Van den Hoogen J."/>
            <person name="Gungor B."/>
            <person name="Hartog M."/>
            <person name="Hontelez J."/>
            <person name="Verver J."/>
            <person name="Yang W.-C."/>
            <person name="Schijlen E."/>
            <person name="Repin R."/>
            <person name="Schilthuizen M."/>
            <person name="Schranz E."/>
            <person name="Heidstra R."/>
            <person name="Miyata K."/>
            <person name="Fedorova E."/>
            <person name="Kohlen W."/>
            <person name="Bisseling T."/>
            <person name="Smit S."/>
            <person name="Geurts R."/>
        </authorList>
    </citation>
    <scope>NUCLEOTIDE SEQUENCE [LARGE SCALE GENOMIC DNA]</scope>
    <source>
        <strain evidence="3">cv. RG33-2</strain>
    </source>
</reference>
<evidence type="ECO:0000256" key="1">
    <source>
        <dbReference type="SAM" id="Phobius"/>
    </source>
</evidence>
<dbReference type="InParanoid" id="A0A2P5EAA3"/>
<sequence length="154" mass="17189">MSFHAIMASIISILATFIQTEFQSRSASLFDTHYWTMPTFFVVLFTYVVASAAQARNTGNDNNHDGVVLSNMALTSGALASTLLLLIIHQALGWVALVFWILYFVKTAYDQLSELEAWVQVTALKQGPVLAPRLGPGQIIGWRDKKKSELERRI</sequence>
<evidence type="ECO:0000313" key="2">
    <source>
        <dbReference type="EMBL" id="PON82444.1"/>
    </source>
</evidence>
<gene>
    <name evidence="2" type="ORF">TorRG33x02_218120</name>
</gene>
<proteinExistence type="predicted"/>
<dbReference type="OrthoDB" id="1724849at2759"/>